<dbReference type="Pfam" id="PF13508">
    <property type="entry name" value="Acetyltransf_7"/>
    <property type="match status" value="1"/>
</dbReference>
<dbReference type="InterPro" id="IPR016181">
    <property type="entry name" value="Acyl_CoA_acyltransferase"/>
</dbReference>
<sequence length="231" mass="23793">MKVEADRIAAAWLDANVRLVRATPLGWHAEQSDATALVSQSGLPSLNLAVSLSTSPDLGALDTMASKVAGRYGLTDRGAINVMACPAGEAMLTAQPQHLATIRQVTSAEAGEYTAALAAGFEFPAESLGPLMGGAVLDRLTGYLAGPPGFAEGTAFGIAGPGAIGVYNIAVTPRARGRGLGRALTVRVMRDGFAAGAEFAYLHASGSGLALYESMGFRHVESWSLFTAPRS</sequence>
<proteinExistence type="predicted"/>
<dbReference type="PROSITE" id="PS51186">
    <property type="entry name" value="GNAT"/>
    <property type="match status" value="1"/>
</dbReference>
<dbReference type="Gene3D" id="3.40.630.30">
    <property type="match status" value="1"/>
</dbReference>
<protein>
    <recommendedName>
        <fullName evidence="1">N-acetyltransferase domain-containing protein</fullName>
    </recommendedName>
</protein>
<feature type="domain" description="N-acetyltransferase" evidence="1">
    <location>
        <begin position="100"/>
        <end position="231"/>
    </location>
</feature>
<dbReference type="CDD" id="cd04301">
    <property type="entry name" value="NAT_SF"/>
    <property type="match status" value="1"/>
</dbReference>
<dbReference type="EMBL" id="BOMS01000026">
    <property type="protein sequence ID" value="GIE65903.1"/>
    <property type="molecule type" value="Genomic_DNA"/>
</dbReference>
<dbReference type="Proteomes" id="UP000624709">
    <property type="component" value="Unassembled WGS sequence"/>
</dbReference>
<name>A0ABQ4B5H2_9ACTN</name>
<gene>
    <name evidence="2" type="ORF">Apa02nite_020110</name>
</gene>
<evidence type="ECO:0000313" key="3">
    <source>
        <dbReference type="Proteomes" id="UP000624709"/>
    </source>
</evidence>
<organism evidence="2 3">
    <name type="scientific">Actinoplanes palleronii</name>
    <dbReference type="NCBI Taxonomy" id="113570"/>
    <lineage>
        <taxon>Bacteria</taxon>
        <taxon>Bacillati</taxon>
        <taxon>Actinomycetota</taxon>
        <taxon>Actinomycetes</taxon>
        <taxon>Micromonosporales</taxon>
        <taxon>Micromonosporaceae</taxon>
        <taxon>Actinoplanes</taxon>
    </lineage>
</organism>
<dbReference type="SUPFAM" id="SSF55729">
    <property type="entry name" value="Acyl-CoA N-acyltransferases (Nat)"/>
    <property type="match status" value="1"/>
</dbReference>
<accession>A0ABQ4B5H2</accession>
<dbReference type="RefSeq" id="WP_203824783.1">
    <property type="nucleotide sequence ID" value="NZ_BAAATY010000004.1"/>
</dbReference>
<dbReference type="InterPro" id="IPR000182">
    <property type="entry name" value="GNAT_dom"/>
</dbReference>
<comment type="caution">
    <text evidence="2">The sequence shown here is derived from an EMBL/GenBank/DDBJ whole genome shotgun (WGS) entry which is preliminary data.</text>
</comment>
<keyword evidence="3" id="KW-1185">Reference proteome</keyword>
<evidence type="ECO:0000313" key="2">
    <source>
        <dbReference type="EMBL" id="GIE65903.1"/>
    </source>
</evidence>
<evidence type="ECO:0000259" key="1">
    <source>
        <dbReference type="PROSITE" id="PS51186"/>
    </source>
</evidence>
<reference evidence="2 3" key="1">
    <citation type="submission" date="2021-01" db="EMBL/GenBank/DDBJ databases">
        <title>Whole genome shotgun sequence of Actinoplanes palleronii NBRC 14916.</title>
        <authorList>
            <person name="Komaki H."/>
            <person name="Tamura T."/>
        </authorList>
    </citation>
    <scope>NUCLEOTIDE SEQUENCE [LARGE SCALE GENOMIC DNA]</scope>
    <source>
        <strain evidence="2 3">NBRC 14916</strain>
    </source>
</reference>